<reference evidence="6" key="1">
    <citation type="submission" date="2014-09" db="EMBL/GenBank/DDBJ databases">
        <authorList>
            <person name="Mudge J."/>
            <person name="Ramaraj T."/>
            <person name="Lindquist I.E."/>
            <person name="Bharti A.K."/>
            <person name="Sundararajan A."/>
            <person name="Cameron C.T."/>
            <person name="Woodward J.E."/>
            <person name="May G.D."/>
            <person name="Brubaker C."/>
            <person name="Broadhvest J."/>
            <person name="Wilkins T.A."/>
        </authorList>
    </citation>
    <scope>NUCLEOTIDE SEQUENCE</scope>
    <source>
        <strain evidence="6">cv. AKA8401</strain>
    </source>
</reference>
<proteinExistence type="predicted"/>
<dbReference type="GO" id="GO:0000977">
    <property type="term" value="F:RNA polymerase II transcription regulatory region sequence-specific DNA binding"/>
    <property type="evidence" value="ECO:0007669"/>
    <property type="project" value="TreeGrafter"/>
</dbReference>
<organism evidence="5 6">
    <name type="scientific">Gossypium arboreum</name>
    <name type="common">Tree cotton</name>
    <name type="synonym">Gossypium nanking</name>
    <dbReference type="NCBI Taxonomy" id="29729"/>
    <lineage>
        <taxon>Eukaryota</taxon>
        <taxon>Viridiplantae</taxon>
        <taxon>Streptophyta</taxon>
        <taxon>Embryophyta</taxon>
        <taxon>Tracheophyta</taxon>
        <taxon>Spermatophyta</taxon>
        <taxon>Magnoliopsida</taxon>
        <taxon>eudicotyledons</taxon>
        <taxon>Gunneridae</taxon>
        <taxon>Pentapetalae</taxon>
        <taxon>rosids</taxon>
        <taxon>malvids</taxon>
        <taxon>Malvales</taxon>
        <taxon>Malvaceae</taxon>
        <taxon>Malvoideae</taxon>
        <taxon>Gossypium</taxon>
    </lineage>
</organism>
<comment type="subcellular location">
    <subcellularLocation>
        <location evidence="1">Nucleus</location>
    </subcellularLocation>
</comment>
<evidence type="ECO:0000256" key="1">
    <source>
        <dbReference type="ARBA" id="ARBA00004123"/>
    </source>
</evidence>
<evidence type="ECO:0000313" key="5">
    <source>
        <dbReference type="EMBL" id="KHG07347.1"/>
    </source>
</evidence>
<name>A0A0B0N409_GOSAR</name>
<dbReference type="OrthoDB" id="752507at2759"/>
<dbReference type="SMART" id="SM00353">
    <property type="entry name" value="HLH"/>
    <property type="match status" value="1"/>
</dbReference>
<dbReference type="InterPro" id="IPR015660">
    <property type="entry name" value="MASH1/Ascl1a-like"/>
</dbReference>
<evidence type="ECO:0000256" key="4">
    <source>
        <dbReference type="ARBA" id="ARBA00023242"/>
    </source>
</evidence>
<dbReference type="AlphaFoldDB" id="A0A0B0N409"/>
<dbReference type="InterPro" id="IPR011598">
    <property type="entry name" value="bHLH_dom"/>
</dbReference>
<keyword evidence="4" id="KW-0539">Nucleus</keyword>
<dbReference type="CDD" id="cd18914">
    <property type="entry name" value="bHLH_AtORG2_like"/>
    <property type="match status" value="1"/>
</dbReference>
<dbReference type="FunFam" id="4.10.280.10:FF:000103">
    <property type="entry name" value="Transcription factor bHLH162"/>
    <property type="match status" value="1"/>
</dbReference>
<keyword evidence="2" id="KW-0805">Transcription regulation</keyword>
<comment type="caution">
    <text evidence="5">The sequence shown here is derived from an EMBL/GenBank/DDBJ whole genome shotgun (WGS) entry which is preliminary data.</text>
</comment>
<evidence type="ECO:0000256" key="2">
    <source>
        <dbReference type="ARBA" id="ARBA00023015"/>
    </source>
</evidence>
<accession>A0A0B0N409</accession>
<evidence type="ECO:0000313" key="6">
    <source>
        <dbReference type="Proteomes" id="UP000032142"/>
    </source>
</evidence>
<gene>
    <name evidence="5" type="ORF">F383_33942</name>
</gene>
<dbReference type="GO" id="GO:0000981">
    <property type="term" value="F:DNA-binding transcription factor activity, RNA polymerase II-specific"/>
    <property type="evidence" value="ECO:0007669"/>
    <property type="project" value="TreeGrafter"/>
</dbReference>
<dbReference type="InterPro" id="IPR036638">
    <property type="entry name" value="HLH_DNA-bd_sf"/>
</dbReference>
<dbReference type="GO" id="GO:0090575">
    <property type="term" value="C:RNA polymerase II transcription regulator complex"/>
    <property type="evidence" value="ECO:0007669"/>
    <property type="project" value="TreeGrafter"/>
</dbReference>
<protein>
    <submittedName>
        <fullName evidence="5">Transcription factor bHLH36-like protein</fullName>
    </submittedName>
</protein>
<dbReference type="PROSITE" id="PS50888">
    <property type="entry name" value="BHLH"/>
    <property type="match status" value="1"/>
</dbReference>
<dbReference type="EMBL" id="JRRC01472524">
    <property type="protein sequence ID" value="KHG07347.1"/>
    <property type="molecule type" value="Genomic_DNA"/>
</dbReference>
<dbReference type="Pfam" id="PF00010">
    <property type="entry name" value="HLH"/>
    <property type="match status" value="1"/>
</dbReference>
<dbReference type="PANTHER" id="PTHR13935:SF63">
    <property type="entry name" value="BHLH DOMAIN-CONTAINING PROTEIN"/>
    <property type="match status" value="1"/>
</dbReference>
<dbReference type="OMA" id="PPETWNF"/>
<keyword evidence="3" id="KW-0804">Transcription</keyword>
<sequence>MEHLTHNLGGNKGMKRSRCSSAKVERKIIEKNRRNHMKNLYSMLNSLLPHQNSKEPLSLPDQVDEAVKYIKRLQTKLKESRERKESLMGRTRSYKCTQSNDSTKPAEIRINEKGSAMEVALMTGPGSQYMFYEMIRIFHEDGAHVLNANFWVVGNTIFHIVHAEIGEFGVAKIIKEKLNKFVNEDRCREEELEQELYWDYEIPPETWNFHIM</sequence>
<keyword evidence="6" id="KW-1185">Reference proteome</keyword>
<evidence type="ECO:0000256" key="3">
    <source>
        <dbReference type="ARBA" id="ARBA00023163"/>
    </source>
</evidence>
<dbReference type="Proteomes" id="UP000032142">
    <property type="component" value="Unassembled WGS sequence"/>
</dbReference>
<dbReference type="PANTHER" id="PTHR13935">
    <property type="entry name" value="ACHAETE-SCUTE TRANSCRIPTION FACTOR-RELATED"/>
    <property type="match status" value="1"/>
</dbReference>
<dbReference type="Gene3D" id="4.10.280.10">
    <property type="entry name" value="Helix-loop-helix DNA-binding domain"/>
    <property type="match status" value="1"/>
</dbReference>
<dbReference type="GO" id="GO:0046983">
    <property type="term" value="F:protein dimerization activity"/>
    <property type="evidence" value="ECO:0007669"/>
    <property type="project" value="InterPro"/>
</dbReference>
<dbReference type="KEGG" id="gab:108478740"/>
<dbReference type="SUPFAM" id="SSF47459">
    <property type="entry name" value="HLH, helix-loop-helix DNA-binding domain"/>
    <property type="match status" value="1"/>
</dbReference>